<dbReference type="PANTHER" id="PTHR16263:SF9">
    <property type="entry name" value="TETRATRICOPEPTIDE REPEAT PROTEIN 38"/>
    <property type="match status" value="1"/>
</dbReference>
<dbReference type="InterPro" id="IPR033891">
    <property type="entry name" value="TTC38"/>
</dbReference>
<dbReference type="HOGENOM" id="CLU_1899123_0_0_1"/>
<reference evidence="1 2" key="1">
    <citation type="journal article" date="2014" name="Genome Biol.">
        <title>Transcriptome and methylome profiling reveals relics of genome dominance in the mesopolyploid Brassica oleracea.</title>
        <authorList>
            <person name="Parkin I.A."/>
            <person name="Koh C."/>
            <person name="Tang H."/>
            <person name="Robinson S.J."/>
            <person name="Kagale S."/>
            <person name="Clarke W.E."/>
            <person name="Town C.D."/>
            <person name="Nixon J."/>
            <person name="Krishnakumar V."/>
            <person name="Bidwell S.L."/>
            <person name="Denoeud F."/>
            <person name="Belcram H."/>
            <person name="Links M.G."/>
            <person name="Just J."/>
            <person name="Clarke C."/>
            <person name="Bender T."/>
            <person name="Huebert T."/>
            <person name="Mason A.S."/>
            <person name="Pires J.C."/>
            <person name="Barker G."/>
            <person name="Moore J."/>
            <person name="Walley P.G."/>
            <person name="Manoli S."/>
            <person name="Batley J."/>
            <person name="Edwards D."/>
            <person name="Nelson M.N."/>
            <person name="Wang X."/>
            <person name="Paterson A.H."/>
            <person name="King G."/>
            <person name="Bancroft I."/>
            <person name="Chalhoub B."/>
            <person name="Sharpe A.G."/>
        </authorList>
    </citation>
    <scope>NUCLEOTIDE SEQUENCE</scope>
    <source>
        <strain evidence="1 2">cv. TO1000</strain>
    </source>
</reference>
<dbReference type="Proteomes" id="UP000032141">
    <property type="component" value="Chromosome C5"/>
</dbReference>
<reference evidence="1" key="2">
    <citation type="submission" date="2015-03" db="UniProtKB">
        <authorList>
            <consortium name="EnsemblPlants"/>
        </authorList>
    </citation>
    <scope>IDENTIFICATION</scope>
</reference>
<dbReference type="PANTHER" id="PTHR16263">
    <property type="entry name" value="TETRATRICOPEPTIDE REPEAT PROTEIN 38"/>
    <property type="match status" value="1"/>
</dbReference>
<name>A0A0D3CCZ2_BRAOL</name>
<protein>
    <submittedName>
        <fullName evidence="1">Uncharacterized protein</fullName>
    </submittedName>
</protein>
<dbReference type="EnsemblPlants" id="Bo5g041440.1">
    <property type="protein sequence ID" value="Bo5g041440.1"/>
    <property type="gene ID" value="Bo5g041440"/>
</dbReference>
<dbReference type="AlphaFoldDB" id="A0A0D3CCZ2"/>
<proteinExistence type="predicted"/>
<sequence length="134" mass="15132">MNKKKQEVMKRGIQLGEAVYEYAKGDYKQALELLGSDFNAFNLIIGASDEQIDVFNEMWCQLLLKIGQSSTVYITMNAFGSDVMQAKGVIKERIKVRDGVPFTWRLLEKSCDMEGNAEAESAGERAKKLESSYF</sequence>
<dbReference type="eggNOG" id="KOG2610">
    <property type="taxonomic scope" value="Eukaryota"/>
</dbReference>
<organism evidence="1 2">
    <name type="scientific">Brassica oleracea var. oleracea</name>
    <dbReference type="NCBI Taxonomy" id="109376"/>
    <lineage>
        <taxon>Eukaryota</taxon>
        <taxon>Viridiplantae</taxon>
        <taxon>Streptophyta</taxon>
        <taxon>Embryophyta</taxon>
        <taxon>Tracheophyta</taxon>
        <taxon>Spermatophyta</taxon>
        <taxon>Magnoliopsida</taxon>
        <taxon>eudicotyledons</taxon>
        <taxon>Gunneridae</taxon>
        <taxon>Pentapetalae</taxon>
        <taxon>rosids</taxon>
        <taxon>malvids</taxon>
        <taxon>Brassicales</taxon>
        <taxon>Brassicaceae</taxon>
        <taxon>Brassiceae</taxon>
        <taxon>Brassica</taxon>
    </lineage>
</organism>
<dbReference type="STRING" id="109376.A0A0D3CCZ2"/>
<evidence type="ECO:0000313" key="1">
    <source>
        <dbReference type="EnsemblPlants" id="Bo5g041440.1"/>
    </source>
</evidence>
<keyword evidence="2" id="KW-1185">Reference proteome</keyword>
<dbReference type="Gramene" id="Bo5g041440.1">
    <property type="protein sequence ID" value="Bo5g041440.1"/>
    <property type="gene ID" value="Bo5g041440"/>
</dbReference>
<evidence type="ECO:0000313" key="2">
    <source>
        <dbReference type="Proteomes" id="UP000032141"/>
    </source>
</evidence>
<accession>A0A0D3CCZ2</accession>